<feature type="domain" description="Heterokaryon incompatibility" evidence="1">
    <location>
        <begin position="13"/>
        <end position="137"/>
    </location>
</feature>
<protein>
    <submittedName>
        <fullName evidence="2">HET-domain-containing protein</fullName>
    </submittedName>
</protein>
<feature type="non-terminal residue" evidence="2">
    <location>
        <position position="254"/>
    </location>
</feature>
<organism evidence="2 3">
    <name type="scientific">Hyaloscypha variabilis (strain UAMH 11265 / GT02V1 / F)</name>
    <name type="common">Meliniomyces variabilis</name>
    <dbReference type="NCBI Taxonomy" id="1149755"/>
    <lineage>
        <taxon>Eukaryota</taxon>
        <taxon>Fungi</taxon>
        <taxon>Dikarya</taxon>
        <taxon>Ascomycota</taxon>
        <taxon>Pezizomycotina</taxon>
        <taxon>Leotiomycetes</taxon>
        <taxon>Helotiales</taxon>
        <taxon>Hyaloscyphaceae</taxon>
        <taxon>Hyaloscypha</taxon>
        <taxon>Hyaloscypha variabilis</taxon>
    </lineage>
</organism>
<reference evidence="2 3" key="1">
    <citation type="submission" date="2016-04" db="EMBL/GenBank/DDBJ databases">
        <title>A degradative enzymes factory behind the ericoid mycorrhizal symbiosis.</title>
        <authorList>
            <consortium name="DOE Joint Genome Institute"/>
            <person name="Martino E."/>
            <person name="Morin E."/>
            <person name="Grelet G."/>
            <person name="Kuo A."/>
            <person name="Kohler A."/>
            <person name="Daghino S."/>
            <person name="Barry K."/>
            <person name="Choi C."/>
            <person name="Cichocki N."/>
            <person name="Clum A."/>
            <person name="Copeland A."/>
            <person name="Hainaut M."/>
            <person name="Haridas S."/>
            <person name="Labutti K."/>
            <person name="Lindquist E."/>
            <person name="Lipzen A."/>
            <person name="Khouja H.-R."/>
            <person name="Murat C."/>
            <person name="Ohm R."/>
            <person name="Olson A."/>
            <person name="Spatafora J."/>
            <person name="Veneault-Fourrey C."/>
            <person name="Henrissat B."/>
            <person name="Grigoriev I."/>
            <person name="Martin F."/>
            <person name="Perotto S."/>
        </authorList>
    </citation>
    <scope>NUCLEOTIDE SEQUENCE [LARGE SCALE GENOMIC DNA]</scope>
    <source>
        <strain evidence="2 3">F</strain>
    </source>
</reference>
<name>A0A2J6QSZ0_HYAVF</name>
<accession>A0A2J6QSZ0</accession>
<dbReference type="Pfam" id="PF06985">
    <property type="entry name" value="HET"/>
    <property type="match status" value="1"/>
</dbReference>
<dbReference type="Proteomes" id="UP000235786">
    <property type="component" value="Unassembled WGS sequence"/>
</dbReference>
<dbReference type="AlphaFoldDB" id="A0A2J6QSZ0"/>
<feature type="non-terminal residue" evidence="2">
    <location>
        <position position="1"/>
    </location>
</feature>
<dbReference type="PANTHER" id="PTHR24148">
    <property type="entry name" value="ANKYRIN REPEAT DOMAIN-CONTAINING PROTEIN 39 HOMOLOG-RELATED"/>
    <property type="match status" value="1"/>
</dbReference>
<dbReference type="InterPro" id="IPR052895">
    <property type="entry name" value="HetReg/Transcr_Mod"/>
</dbReference>
<evidence type="ECO:0000313" key="3">
    <source>
        <dbReference type="Proteomes" id="UP000235786"/>
    </source>
</evidence>
<evidence type="ECO:0000313" key="2">
    <source>
        <dbReference type="EMBL" id="PMD29386.1"/>
    </source>
</evidence>
<dbReference type="EMBL" id="KZ613974">
    <property type="protein sequence ID" value="PMD29386.1"/>
    <property type="molecule type" value="Genomic_DNA"/>
</dbReference>
<evidence type="ECO:0000259" key="1">
    <source>
        <dbReference type="Pfam" id="PF06985"/>
    </source>
</evidence>
<dbReference type="InterPro" id="IPR010730">
    <property type="entry name" value="HET"/>
</dbReference>
<dbReference type="PANTHER" id="PTHR24148:SF81">
    <property type="entry name" value="HETEROKARYON INCOMPATIBILITY DOMAIN-CONTAINING PROTEIN"/>
    <property type="match status" value="1"/>
</dbReference>
<proteinExistence type="predicted"/>
<gene>
    <name evidence="2" type="ORF">L207DRAFT_412012</name>
</gene>
<sequence length="254" mass="29549">TLAHATFASRPEYEALSYTWGSPDQVKAVELNGYPVNIRENLWSALVNLRHAREERVLWIDAICINQADVEERNRQVQLMAYIYSRAATVIVWLGTLEDRYMVSPHTQQRGAMALEQDVLKELCNRPYWKRVWIVQEIGAATQLQVRWGTQSDSWEAFFLYARTRSIESVIAPALKLFNSREDRHGDSFLLANLMEACKESLCEEPRDKVYGYIGIAHDCQDGSLPIDYSKSLFELYEDVVQFYYRNKDHSSYF</sequence>
<dbReference type="OrthoDB" id="2157530at2759"/>
<keyword evidence="3" id="KW-1185">Reference proteome</keyword>